<sequence>MKVAAIQMISGQDVARNLRQAQEGLERAAAEGARLALLPEYFCLMGRQDTDKLAIAEDDGNGPLQDFLAAQAQRLDLWLVGGTLPLRAPQAGRVYNSALVYAPDGSRAARYDKMHLFAYDNGRESYDEARVLTPGQQPCTFDCSDRDGGTWRVGLAICYDLRFPELFRQMMTPQACDLLCVNAAFTATTGRAHWDVLLRARAIENQTWLLASAQGGVHDNGRATWGHSQLIDPWGEVQVLRGTGVGAVVGTLSRERLAEVRSQLPALEHRRC</sequence>
<comment type="caution">
    <text evidence="1">The sequence shown here is derived from an EMBL/GenBank/DDBJ whole genome shotgun (WGS) entry which is preliminary data.</text>
</comment>
<name>A0ACC6P3P1_9BURK</name>
<evidence type="ECO:0000313" key="2">
    <source>
        <dbReference type="Proteomes" id="UP001364695"/>
    </source>
</evidence>
<proteinExistence type="predicted"/>
<dbReference type="Proteomes" id="UP001364695">
    <property type="component" value="Unassembled WGS sequence"/>
</dbReference>
<protein>
    <submittedName>
        <fullName evidence="1">Carbon-nitrogen hydrolase family protein</fullName>
    </submittedName>
</protein>
<dbReference type="EMBL" id="JAWDIE010000016">
    <property type="protein sequence ID" value="MEJ7138850.1"/>
    <property type="molecule type" value="Genomic_DNA"/>
</dbReference>
<accession>A0ACC6P3P1</accession>
<gene>
    <name evidence="1" type="ORF">RV045_10495</name>
</gene>
<reference evidence="1" key="1">
    <citation type="submission" date="2023-10" db="EMBL/GenBank/DDBJ databases">
        <title>Amphibacter perezi, gen. nov., sp. nov. a novel taxa of the family Comamonadaceae, class Betaproteobacteria isolated from the skin microbiota of Pelophylax perezi from different populations.</title>
        <authorList>
            <person name="Costa S."/>
            <person name="Proenca D.N."/>
            <person name="Lopes I."/>
            <person name="Morais P.V."/>
        </authorList>
    </citation>
    <scope>NUCLEOTIDE SEQUENCE</scope>
    <source>
        <strain evidence="1">SL12-8</strain>
    </source>
</reference>
<evidence type="ECO:0000313" key="1">
    <source>
        <dbReference type="EMBL" id="MEJ7138850.1"/>
    </source>
</evidence>
<organism evidence="1 2">
    <name type="scientific">Amphibiibacter pelophylacis</name>
    <dbReference type="NCBI Taxonomy" id="1799477"/>
    <lineage>
        <taxon>Bacteria</taxon>
        <taxon>Pseudomonadati</taxon>
        <taxon>Pseudomonadota</taxon>
        <taxon>Betaproteobacteria</taxon>
        <taxon>Burkholderiales</taxon>
        <taxon>Sphaerotilaceae</taxon>
        <taxon>Amphibiibacter</taxon>
    </lineage>
</organism>
<keyword evidence="1" id="KW-0378">Hydrolase</keyword>
<keyword evidence="2" id="KW-1185">Reference proteome</keyword>